<name>A0A6M4IPQ0_9BACT</name>
<dbReference type="PANTHER" id="PTHR43326">
    <property type="entry name" value="METHIONYL-TRNA SYNTHETASE"/>
    <property type="match status" value="1"/>
</dbReference>
<dbReference type="SUPFAM" id="SSF47323">
    <property type="entry name" value="Anticodon-binding domain of a subclass of class I aminoacyl-tRNA synthetases"/>
    <property type="match status" value="1"/>
</dbReference>
<evidence type="ECO:0000256" key="7">
    <source>
        <dbReference type="ARBA" id="ARBA00022917"/>
    </source>
</evidence>
<dbReference type="Gene3D" id="3.40.50.620">
    <property type="entry name" value="HUPs"/>
    <property type="match status" value="1"/>
</dbReference>
<evidence type="ECO:0000259" key="11">
    <source>
        <dbReference type="Pfam" id="PF09334"/>
    </source>
</evidence>
<dbReference type="CDD" id="cd07957">
    <property type="entry name" value="Anticodon_Ia_Met"/>
    <property type="match status" value="1"/>
</dbReference>
<dbReference type="InterPro" id="IPR015413">
    <property type="entry name" value="Methionyl/Leucyl_tRNA_Synth"/>
</dbReference>
<dbReference type="Gene3D" id="1.10.730.10">
    <property type="entry name" value="Isoleucyl-tRNA Synthetase, Domain 1"/>
    <property type="match status" value="1"/>
</dbReference>
<dbReference type="EMBL" id="CP053085">
    <property type="protein sequence ID" value="QJR36045.1"/>
    <property type="molecule type" value="Genomic_DNA"/>
</dbReference>
<keyword evidence="4 10" id="KW-0436">Ligase</keyword>
<keyword evidence="5 10" id="KW-0547">Nucleotide-binding</keyword>
<dbReference type="AlphaFoldDB" id="A0A6M4IPQ0"/>
<accession>A0A6M4IPQ0</accession>
<dbReference type="CDD" id="cd00814">
    <property type="entry name" value="MetRS_core"/>
    <property type="match status" value="1"/>
</dbReference>
<evidence type="ECO:0000256" key="4">
    <source>
        <dbReference type="ARBA" id="ARBA00022598"/>
    </source>
</evidence>
<evidence type="ECO:0000256" key="2">
    <source>
        <dbReference type="ARBA" id="ARBA00012838"/>
    </source>
</evidence>
<dbReference type="NCBIfam" id="TIGR00398">
    <property type="entry name" value="metG"/>
    <property type="match status" value="1"/>
</dbReference>
<feature type="domain" description="Methionyl/Leucyl tRNA synthetase" evidence="11">
    <location>
        <begin position="140"/>
        <end position="362"/>
    </location>
</feature>
<keyword evidence="6 10" id="KW-0067">ATP-binding</keyword>
<protein>
    <recommendedName>
        <fullName evidence="3">Methionine--tRNA ligase</fullName>
        <ecNumber evidence="2">6.1.1.10</ecNumber>
    </recommendedName>
    <alternativeName>
        <fullName evidence="9">Methionyl-tRNA synthetase</fullName>
    </alternativeName>
</protein>
<dbReference type="GO" id="GO:0004825">
    <property type="term" value="F:methionine-tRNA ligase activity"/>
    <property type="evidence" value="ECO:0007669"/>
    <property type="project" value="UniProtKB-EC"/>
</dbReference>
<dbReference type="RefSeq" id="WP_171225478.1">
    <property type="nucleotide sequence ID" value="NZ_CP053085.1"/>
</dbReference>
<dbReference type="InterPro" id="IPR014758">
    <property type="entry name" value="Met-tRNA_synth"/>
</dbReference>
<dbReference type="InterPro" id="IPR009080">
    <property type="entry name" value="tRNAsynth_Ia_anticodon-bd"/>
</dbReference>
<dbReference type="PANTHER" id="PTHR43326:SF1">
    <property type="entry name" value="METHIONINE--TRNA LIGASE, MITOCHONDRIAL"/>
    <property type="match status" value="1"/>
</dbReference>
<evidence type="ECO:0000256" key="5">
    <source>
        <dbReference type="ARBA" id="ARBA00022741"/>
    </source>
</evidence>
<proteinExistence type="inferred from homology"/>
<keyword evidence="7 10" id="KW-0648">Protein biosynthesis</keyword>
<dbReference type="InterPro" id="IPR014729">
    <property type="entry name" value="Rossmann-like_a/b/a_fold"/>
</dbReference>
<dbReference type="InterPro" id="IPR033911">
    <property type="entry name" value="MetRS_core"/>
</dbReference>
<evidence type="ECO:0000256" key="6">
    <source>
        <dbReference type="ARBA" id="ARBA00022840"/>
    </source>
</evidence>
<evidence type="ECO:0000256" key="10">
    <source>
        <dbReference type="RuleBase" id="RU363039"/>
    </source>
</evidence>
<dbReference type="InterPro" id="IPR041872">
    <property type="entry name" value="Anticodon_Met"/>
</dbReference>
<evidence type="ECO:0000256" key="1">
    <source>
        <dbReference type="ARBA" id="ARBA00003314"/>
    </source>
</evidence>
<dbReference type="EC" id="6.1.1.10" evidence="2"/>
<comment type="similarity">
    <text evidence="10">Belongs to the class-I aminoacyl-tRNA synthetase family.</text>
</comment>
<sequence>MPRFYLTTAIDYANGDPHLGHALEKIGADVIARYRRQCGDDVHLLIGMDEHGQKVQQTAAKDGVAPQAFTDEIAARFQAIWSKLGISYDQFIRTTESHHKTGVQALIRMIAERNPDDFYERSYTGMYCVGCEAFKQDADIVEGKCVLHPTRTLEEVEERNWFFRLSKYQGFLQNLLATNPSFIEPESRRNEILGLLAQGLDDISASRARLDWAVPFPLVLSNGETQGTYVWFDALPNYLTGTGFPDAGYEARWPADLHIIGKDITRFHVVIWPAMLEAAGLPLPKQVWAHGFVQLGGERFSKSAGVKLDLGEAIDRYGADAFRYVLLREVPFDSDGNFSWERFEERYTSDLANAFGNLASRAIAMVEKYFDGVVPAAARPDAELDDDADVAAYHAGMNGSRGWLLHEGLAAVSRMTARANEYTAATTPWAVAKEAARTAELEQILASLIRRIARQTVLLAPFMPTKVEAVWTQLGAPGTVAAQRIDALAELEPAGWRVQKGEGVFPRPAPPTAPPAK</sequence>
<dbReference type="KEGG" id="ggr:HKW67_11260"/>
<keyword evidence="8 10" id="KW-0030">Aminoacyl-tRNA synthetase</keyword>
<comment type="function">
    <text evidence="1">Is required not only for elongation of protein synthesis but also for the initiation of all mRNA translation through initiator tRNA(fMet) aminoacylation.</text>
</comment>
<dbReference type="InterPro" id="IPR023457">
    <property type="entry name" value="Met-tRNA_synth_2"/>
</dbReference>
<evidence type="ECO:0000256" key="8">
    <source>
        <dbReference type="ARBA" id="ARBA00023146"/>
    </source>
</evidence>
<reference evidence="12 13" key="1">
    <citation type="submission" date="2020-05" db="EMBL/GenBank/DDBJ databases">
        <title>Complete genome sequence of Gemmatimonas greenlandica TET16.</title>
        <authorList>
            <person name="Zeng Y."/>
        </authorList>
    </citation>
    <scope>NUCLEOTIDE SEQUENCE [LARGE SCALE GENOMIC DNA]</scope>
    <source>
        <strain evidence="12 13">TET16</strain>
    </source>
</reference>
<organism evidence="12 13">
    <name type="scientific">Gemmatimonas groenlandica</name>
    <dbReference type="NCBI Taxonomy" id="2732249"/>
    <lineage>
        <taxon>Bacteria</taxon>
        <taxon>Pseudomonadati</taxon>
        <taxon>Gemmatimonadota</taxon>
        <taxon>Gemmatimonadia</taxon>
        <taxon>Gemmatimonadales</taxon>
        <taxon>Gemmatimonadaceae</taxon>
        <taxon>Gemmatimonas</taxon>
    </lineage>
</organism>
<dbReference type="Proteomes" id="UP000500938">
    <property type="component" value="Chromosome"/>
</dbReference>
<dbReference type="PRINTS" id="PR01041">
    <property type="entry name" value="TRNASYNTHMET"/>
</dbReference>
<gene>
    <name evidence="12" type="ORF">HKW67_11260</name>
</gene>
<evidence type="ECO:0000313" key="12">
    <source>
        <dbReference type="EMBL" id="QJR36045.1"/>
    </source>
</evidence>
<dbReference type="Pfam" id="PF09334">
    <property type="entry name" value="tRNA-synt_1g"/>
    <property type="match status" value="1"/>
</dbReference>
<evidence type="ECO:0000313" key="13">
    <source>
        <dbReference type="Proteomes" id="UP000500938"/>
    </source>
</evidence>
<evidence type="ECO:0000256" key="9">
    <source>
        <dbReference type="ARBA" id="ARBA00030904"/>
    </source>
</evidence>
<keyword evidence="13" id="KW-1185">Reference proteome</keyword>
<evidence type="ECO:0000256" key="3">
    <source>
        <dbReference type="ARBA" id="ARBA00018753"/>
    </source>
</evidence>
<dbReference type="Gene3D" id="2.170.220.10">
    <property type="match status" value="1"/>
</dbReference>
<dbReference type="SUPFAM" id="SSF52374">
    <property type="entry name" value="Nucleotidylyl transferase"/>
    <property type="match status" value="1"/>
</dbReference>
<dbReference type="GO" id="GO:0006431">
    <property type="term" value="P:methionyl-tRNA aminoacylation"/>
    <property type="evidence" value="ECO:0007669"/>
    <property type="project" value="InterPro"/>
</dbReference>
<dbReference type="GO" id="GO:0005524">
    <property type="term" value="F:ATP binding"/>
    <property type="evidence" value="ECO:0007669"/>
    <property type="project" value="UniProtKB-KW"/>
</dbReference>